<accession>A0A6P5GAT9</accession>
<evidence type="ECO:0000256" key="5">
    <source>
        <dbReference type="ARBA" id="ARBA00030497"/>
    </source>
</evidence>
<dbReference type="Gene3D" id="3.30.1360.20">
    <property type="entry name" value="Transcriptional coactivator/pterin dehydratase"/>
    <property type="match status" value="1"/>
</dbReference>
<protein>
    <recommendedName>
        <fullName evidence="3">4a-hydroxytetrahydrobiopterin dehydratase</fullName>
        <ecNumber evidence="3">4.2.1.96</ecNumber>
    </recommendedName>
    <alternativeName>
        <fullName evidence="5">4-alpha-hydroxy-tetrahydropterin dehydratase</fullName>
    </alternativeName>
</protein>
<dbReference type="InterPro" id="IPR001533">
    <property type="entry name" value="Pterin_deHydtase"/>
</dbReference>
<keyword evidence="4" id="KW-0456">Lyase</keyword>
<proteinExistence type="inferred from homology"/>
<dbReference type="Proteomes" id="UP000515123">
    <property type="component" value="Linkage group 16"/>
</dbReference>
<dbReference type="Gramene" id="Aco006203.1.mrna1">
    <property type="protein sequence ID" value="Aco006203.1.mrna1"/>
    <property type="gene ID" value="Aco006203.1.path1"/>
</dbReference>
<dbReference type="OrthoDB" id="277398at2759"/>
<dbReference type="SUPFAM" id="SSF55248">
    <property type="entry name" value="PCD-like"/>
    <property type="match status" value="1"/>
</dbReference>
<dbReference type="InterPro" id="IPR036428">
    <property type="entry name" value="PCD_sf"/>
</dbReference>
<evidence type="ECO:0000256" key="1">
    <source>
        <dbReference type="ARBA" id="ARBA00001554"/>
    </source>
</evidence>
<dbReference type="CDD" id="cd00913">
    <property type="entry name" value="PCD_DCoH_subfamily_a"/>
    <property type="match status" value="1"/>
</dbReference>
<dbReference type="EC" id="4.2.1.96" evidence="3"/>
<comment type="catalytic activity">
    <reaction evidence="1">
        <text>(4aS,6R)-4a-hydroxy-L-erythro-5,6,7,8-tetrahydrobiopterin = (6R)-L-erythro-6,7-dihydrobiopterin + H2O</text>
        <dbReference type="Rhea" id="RHEA:11920"/>
        <dbReference type="ChEBI" id="CHEBI:15377"/>
        <dbReference type="ChEBI" id="CHEBI:15642"/>
        <dbReference type="ChEBI" id="CHEBI:43120"/>
        <dbReference type="EC" id="4.2.1.96"/>
    </reaction>
</comment>
<evidence type="ECO:0000313" key="7">
    <source>
        <dbReference type="RefSeq" id="XP_020105299.1"/>
    </source>
</evidence>
<dbReference type="PANTHER" id="PTHR12599">
    <property type="entry name" value="PTERIN-4-ALPHA-CARBINOLAMINE DEHYDRATASE"/>
    <property type="match status" value="1"/>
</dbReference>
<comment type="similarity">
    <text evidence="2">Belongs to the pterin-4-alpha-carbinolamine dehydratase family.</text>
</comment>
<keyword evidence="6" id="KW-1185">Reference proteome</keyword>
<dbReference type="GO" id="GO:0008124">
    <property type="term" value="F:4-alpha-hydroxytetrahydrobiopterin dehydratase activity"/>
    <property type="evidence" value="ECO:0007669"/>
    <property type="project" value="UniProtKB-EC"/>
</dbReference>
<reference evidence="6" key="1">
    <citation type="journal article" date="2015" name="Nat. Genet.">
        <title>The pineapple genome and the evolution of CAM photosynthesis.</title>
        <authorList>
            <person name="Ming R."/>
            <person name="VanBuren R."/>
            <person name="Wai C.M."/>
            <person name="Tang H."/>
            <person name="Schatz M.C."/>
            <person name="Bowers J.E."/>
            <person name="Lyons E."/>
            <person name="Wang M.L."/>
            <person name="Chen J."/>
            <person name="Biggers E."/>
            <person name="Zhang J."/>
            <person name="Huang L."/>
            <person name="Zhang L."/>
            <person name="Miao W."/>
            <person name="Zhang J."/>
            <person name="Ye Z."/>
            <person name="Miao C."/>
            <person name="Lin Z."/>
            <person name="Wang H."/>
            <person name="Zhou H."/>
            <person name="Yim W.C."/>
            <person name="Priest H.D."/>
            <person name="Zheng C."/>
            <person name="Woodhouse M."/>
            <person name="Edger P.P."/>
            <person name="Guyot R."/>
            <person name="Guo H.B."/>
            <person name="Guo H."/>
            <person name="Zheng G."/>
            <person name="Singh R."/>
            <person name="Sharma A."/>
            <person name="Min X."/>
            <person name="Zheng Y."/>
            <person name="Lee H."/>
            <person name="Gurtowski J."/>
            <person name="Sedlazeck F.J."/>
            <person name="Harkess A."/>
            <person name="McKain M.R."/>
            <person name="Liao Z."/>
            <person name="Fang J."/>
            <person name="Liu J."/>
            <person name="Zhang X."/>
            <person name="Zhang Q."/>
            <person name="Hu W."/>
            <person name="Qin Y."/>
            <person name="Wang K."/>
            <person name="Chen L.Y."/>
            <person name="Shirley N."/>
            <person name="Lin Y.R."/>
            <person name="Liu L.Y."/>
            <person name="Hernandez A.G."/>
            <person name="Wright C.L."/>
            <person name="Bulone V."/>
            <person name="Tuskan G.A."/>
            <person name="Heath K."/>
            <person name="Zee F."/>
            <person name="Moore P.H."/>
            <person name="Sunkar R."/>
            <person name="Leebens-Mack J.H."/>
            <person name="Mockler T."/>
            <person name="Bennetzen J.L."/>
            <person name="Freeling M."/>
            <person name="Sankoff D."/>
            <person name="Paterson A.H."/>
            <person name="Zhu X."/>
            <person name="Yang X."/>
            <person name="Smith J.A."/>
            <person name="Cushman J.C."/>
            <person name="Paull R.E."/>
            <person name="Yu Q."/>
        </authorList>
    </citation>
    <scope>NUCLEOTIDE SEQUENCE [LARGE SCALE GENOMIC DNA]</scope>
    <source>
        <strain evidence="6">cv. F153</strain>
    </source>
</reference>
<evidence type="ECO:0000313" key="6">
    <source>
        <dbReference type="Proteomes" id="UP000515123"/>
    </source>
</evidence>
<dbReference type="RefSeq" id="XP_020105299.1">
    <property type="nucleotide sequence ID" value="XM_020249710.1"/>
</dbReference>
<dbReference type="PANTHER" id="PTHR12599:SF0">
    <property type="entry name" value="PTERIN-4-ALPHA-CARBINOLAMINE DEHYDRATASE"/>
    <property type="match status" value="1"/>
</dbReference>
<gene>
    <name evidence="7" type="primary">LOC109721899</name>
</gene>
<dbReference type="GeneID" id="109721899"/>
<evidence type="ECO:0000256" key="2">
    <source>
        <dbReference type="ARBA" id="ARBA00006472"/>
    </source>
</evidence>
<dbReference type="Pfam" id="PF01329">
    <property type="entry name" value="Pterin_4a"/>
    <property type="match status" value="1"/>
</dbReference>
<reference evidence="7" key="2">
    <citation type="submission" date="2025-08" db="UniProtKB">
        <authorList>
            <consortium name="RefSeq"/>
        </authorList>
    </citation>
    <scope>IDENTIFICATION</scope>
    <source>
        <tissue evidence="7">Leaf</tissue>
    </source>
</reference>
<sequence>MSRALLRSFAVLSHSDVLLPKAASPRSLFSTSSFRRHEPANFWLFLIRRGSISISPSRFSSSASQGPMEASDLAAKNCVPCNSKDIRPMSEESANELLAQVQGWGLLTESGIMKLHRSWKVKNFIHGLEFFQLIADVAEAQGHHPDLHLVGWNNVKVELWTHSVGGLTENDFILAAKINSLNVEHLLRRKAAI</sequence>
<dbReference type="AlphaFoldDB" id="A0A6P5GAT9"/>
<dbReference type="GO" id="GO:0005739">
    <property type="term" value="C:mitochondrion"/>
    <property type="evidence" value="ECO:0007669"/>
    <property type="project" value="EnsemblPlants"/>
</dbReference>
<evidence type="ECO:0000256" key="4">
    <source>
        <dbReference type="ARBA" id="ARBA00023239"/>
    </source>
</evidence>
<evidence type="ECO:0000256" key="3">
    <source>
        <dbReference type="ARBA" id="ARBA00013252"/>
    </source>
</evidence>
<organism evidence="6 7">
    <name type="scientific">Ananas comosus</name>
    <name type="common">Pineapple</name>
    <name type="synonym">Ananas ananas</name>
    <dbReference type="NCBI Taxonomy" id="4615"/>
    <lineage>
        <taxon>Eukaryota</taxon>
        <taxon>Viridiplantae</taxon>
        <taxon>Streptophyta</taxon>
        <taxon>Embryophyta</taxon>
        <taxon>Tracheophyta</taxon>
        <taxon>Spermatophyta</taxon>
        <taxon>Magnoliopsida</taxon>
        <taxon>Liliopsida</taxon>
        <taxon>Poales</taxon>
        <taxon>Bromeliaceae</taxon>
        <taxon>Bromelioideae</taxon>
        <taxon>Ananas</taxon>
    </lineage>
</organism>
<dbReference type="GO" id="GO:0006729">
    <property type="term" value="P:tetrahydrobiopterin biosynthetic process"/>
    <property type="evidence" value="ECO:0007669"/>
    <property type="project" value="InterPro"/>
</dbReference>
<name>A0A6P5GAT9_ANACO</name>